<dbReference type="EMBL" id="SJJZ01000001">
    <property type="protein sequence ID" value="TCC10057.1"/>
    <property type="molecule type" value="Genomic_DNA"/>
</dbReference>
<sequence>MPVRACPIRSVPIRATGRVISWIGKGSMMLTRSSASQISGSTPSSRKVVRLIASHMLVRTDASVAGRLGHESPDREARGHCASTSHQLAHLGASPANRSPV</sequence>
<reference evidence="2 3" key="1">
    <citation type="submission" date="2019-02" db="EMBL/GenBank/DDBJ databases">
        <title>Kribbella capetownensis sp. nov. and Kribbella speibonae sp. nov., isolated from soil.</title>
        <authorList>
            <person name="Curtis S.M."/>
            <person name="Norton I."/>
            <person name="Everest G.J."/>
            <person name="Meyers P.R."/>
        </authorList>
    </citation>
    <scope>NUCLEOTIDE SEQUENCE [LARGE SCALE GENOMIC DNA]</scope>
    <source>
        <strain evidence="2 3">KCTC 29219</strain>
    </source>
</reference>
<evidence type="ECO:0000256" key="1">
    <source>
        <dbReference type="SAM" id="MobiDB-lite"/>
    </source>
</evidence>
<feature type="region of interest" description="Disordered" evidence="1">
    <location>
        <begin position="64"/>
        <end position="101"/>
    </location>
</feature>
<organism evidence="2 3">
    <name type="scientific">Kribbella soli</name>
    <dbReference type="NCBI Taxonomy" id="1124743"/>
    <lineage>
        <taxon>Bacteria</taxon>
        <taxon>Bacillati</taxon>
        <taxon>Actinomycetota</taxon>
        <taxon>Actinomycetes</taxon>
        <taxon>Propionibacteriales</taxon>
        <taxon>Kribbellaceae</taxon>
        <taxon>Kribbella</taxon>
    </lineage>
</organism>
<evidence type="ECO:0000313" key="3">
    <source>
        <dbReference type="Proteomes" id="UP000292346"/>
    </source>
</evidence>
<proteinExistence type="predicted"/>
<dbReference type="Proteomes" id="UP000292346">
    <property type="component" value="Unassembled WGS sequence"/>
</dbReference>
<dbReference type="OrthoDB" id="4263108at2"/>
<name>A0A4R0HFS3_9ACTN</name>
<comment type="caution">
    <text evidence="2">The sequence shown here is derived from an EMBL/GenBank/DDBJ whole genome shotgun (WGS) entry which is preliminary data.</text>
</comment>
<accession>A0A4R0HFS3</accession>
<keyword evidence="3" id="KW-1185">Reference proteome</keyword>
<feature type="compositionally biased region" description="Basic and acidic residues" evidence="1">
    <location>
        <begin position="68"/>
        <end position="79"/>
    </location>
</feature>
<protein>
    <submittedName>
        <fullName evidence="2">Uncharacterized protein</fullName>
    </submittedName>
</protein>
<dbReference type="AlphaFoldDB" id="A0A4R0HFS3"/>
<evidence type="ECO:0000313" key="2">
    <source>
        <dbReference type="EMBL" id="TCC10057.1"/>
    </source>
</evidence>
<gene>
    <name evidence="2" type="ORF">E0H45_01600</name>
</gene>